<dbReference type="Proteomes" id="UP001187531">
    <property type="component" value="Unassembled WGS sequence"/>
</dbReference>
<keyword evidence="10" id="KW-0460">Magnesium</keyword>
<evidence type="ECO:0000313" key="21">
    <source>
        <dbReference type="EMBL" id="KAK2701756.1"/>
    </source>
</evidence>
<dbReference type="InterPro" id="IPR043130">
    <property type="entry name" value="CDP-OH_PTrfase_TM_dom"/>
</dbReference>
<feature type="transmembrane region" description="Helical" evidence="20">
    <location>
        <begin position="7"/>
        <end position="30"/>
    </location>
</feature>
<dbReference type="GO" id="GO:0003881">
    <property type="term" value="F:CDP-diacylglycerol-inositol 3-phosphatidyltransferase activity"/>
    <property type="evidence" value="ECO:0007669"/>
    <property type="project" value="UniProtKB-EC"/>
</dbReference>
<keyword evidence="8 20" id="KW-0812">Transmembrane</keyword>
<evidence type="ECO:0000256" key="1">
    <source>
        <dbReference type="ARBA" id="ARBA00001936"/>
    </source>
</evidence>
<dbReference type="GO" id="GO:0016020">
    <property type="term" value="C:membrane"/>
    <property type="evidence" value="ECO:0007669"/>
    <property type="project" value="UniProtKB-SubCell"/>
</dbReference>
<evidence type="ECO:0000256" key="6">
    <source>
        <dbReference type="ARBA" id="ARBA00022516"/>
    </source>
</evidence>
<keyword evidence="16" id="KW-1208">Phospholipid metabolism</keyword>
<keyword evidence="9" id="KW-0479">Metal-binding</keyword>
<accession>A0AA88KT77</accession>
<dbReference type="Pfam" id="PF01066">
    <property type="entry name" value="CDP-OH_P_transf"/>
    <property type="match status" value="1"/>
</dbReference>
<dbReference type="EMBL" id="JAVRJZ010001845">
    <property type="protein sequence ID" value="KAK2701756.1"/>
    <property type="molecule type" value="Genomic_DNA"/>
</dbReference>
<dbReference type="FunFam" id="1.20.120.1760:FF:000003">
    <property type="entry name" value="CDP-diacylglycerol--inositol 3-phosphatidyltransferase"/>
    <property type="match status" value="1"/>
</dbReference>
<feature type="transmembrane region" description="Helical" evidence="20">
    <location>
        <begin position="141"/>
        <end position="160"/>
    </location>
</feature>
<dbReference type="GO" id="GO:0005794">
    <property type="term" value="C:Golgi apparatus"/>
    <property type="evidence" value="ECO:0007669"/>
    <property type="project" value="TreeGrafter"/>
</dbReference>
<evidence type="ECO:0000256" key="16">
    <source>
        <dbReference type="ARBA" id="ARBA00023264"/>
    </source>
</evidence>
<evidence type="ECO:0000256" key="15">
    <source>
        <dbReference type="ARBA" id="ARBA00023211"/>
    </source>
</evidence>
<evidence type="ECO:0000256" key="2">
    <source>
        <dbReference type="ARBA" id="ARBA00001946"/>
    </source>
</evidence>
<evidence type="ECO:0000256" key="9">
    <source>
        <dbReference type="ARBA" id="ARBA00022723"/>
    </source>
</evidence>
<evidence type="ECO:0000256" key="19">
    <source>
        <dbReference type="RuleBase" id="RU003750"/>
    </source>
</evidence>
<proteinExistence type="inferred from homology"/>
<keyword evidence="7 19" id="KW-0808">Transferase</keyword>
<keyword evidence="6" id="KW-0444">Lipid biosynthesis</keyword>
<evidence type="ECO:0000256" key="11">
    <source>
        <dbReference type="ARBA" id="ARBA00022989"/>
    </source>
</evidence>
<dbReference type="GO" id="GO:0046872">
    <property type="term" value="F:metal ion binding"/>
    <property type="evidence" value="ECO:0007669"/>
    <property type="project" value="UniProtKB-KW"/>
</dbReference>
<sequence length="265" mass="29993">MFTTDNVFLFIPNLIGYIRVVFGIAALYVMPSQPTIGATLYLLSGILDAFDGHAARYFNQSSQFGAMLDMLTDRCMTMALLVNLATFYPSWVFAFQLSMVTDISCHWIHIHTSLLLGKRSHKCISPSENTFLRFYYTSRTFLFTMCAGNELFYAMLYLLYFTEGPLVLGIGLFRILVIVCMPIAIFKSLLAVLQGYIAWKNLGMEKMLFRSDKELRDNFKIHDLIEAISRATTSATIVYTNGDQLLSGIAQQFKEHTPQIMPEGG</sequence>
<evidence type="ECO:0000256" key="7">
    <source>
        <dbReference type="ARBA" id="ARBA00022679"/>
    </source>
</evidence>
<comment type="cofactor">
    <cofactor evidence="2">
        <name>Mg(2+)</name>
        <dbReference type="ChEBI" id="CHEBI:18420"/>
    </cofactor>
</comment>
<gene>
    <name evidence="21" type="ORF">QYM36_019602</name>
</gene>
<keyword evidence="12" id="KW-0443">Lipid metabolism</keyword>
<evidence type="ECO:0000256" key="12">
    <source>
        <dbReference type="ARBA" id="ARBA00023098"/>
    </source>
</evidence>
<dbReference type="EC" id="2.7.8.11" evidence="5"/>
<evidence type="ECO:0000256" key="3">
    <source>
        <dbReference type="ARBA" id="ARBA00004141"/>
    </source>
</evidence>
<feature type="transmembrane region" description="Helical" evidence="20">
    <location>
        <begin position="76"/>
        <end position="94"/>
    </location>
</feature>
<dbReference type="Gene3D" id="1.20.120.1760">
    <property type="match status" value="1"/>
</dbReference>
<evidence type="ECO:0000256" key="4">
    <source>
        <dbReference type="ARBA" id="ARBA00010441"/>
    </source>
</evidence>
<evidence type="ECO:0000256" key="20">
    <source>
        <dbReference type="SAM" id="Phobius"/>
    </source>
</evidence>
<keyword evidence="15" id="KW-0464">Manganese</keyword>
<evidence type="ECO:0000256" key="5">
    <source>
        <dbReference type="ARBA" id="ARBA00013212"/>
    </source>
</evidence>
<evidence type="ECO:0000256" key="10">
    <source>
        <dbReference type="ARBA" id="ARBA00022842"/>
    </source>
</evidence>
<dbReference type="PROSITE" id="PS00379">
    <property type="entry name" value="CDP_ALCOHOL_P_TRANSF"/>
    <property type="match status" value="1"/>
</dbReference>
<keyword evidence="14" id="KW-0594">Phospholipid biosynthesis</keyword>
<evidence type="ECO:0000313" key="22">
    <source>
        <dbReference type="Proteomes" id="UP001187531"/>
    </source>
</evidence>
<keyword evidence="13 20" id="KW-0472">Membrane</keyword>
<comment type="caution">
    <text evidence="21">The sequence shown here is derived from an EMBL/GenBank/DDBJ whole genome shotgun (WGS) entry which is preliminary data.</text>
</comment>
<dbReference type="PANTHER" id="PTHR15362">
    <property type="entry name" value="PHOSPHATIDYLINOSITOL SYNTHASE"/>
    <property type="match status" value="1"/>
</dbReference>
<evidence type="ECO:0000256" key="18">
    <source>
        <dbReference type="ARBA" id="ARBA00079946"/>
    </source>
</evidence>
<organism evidence="21 22">
    <name type="scientific">Artemia franciscana</name>
    <name type="common">Brine shrimp</name>
    <name type="synonym">Artemia sanfranciscana</name>
    <dbReference type="NCBI Taxonomy" id="6661"/>
    <lineage>
        <taxon>Eukaryota</taxon>
        <taxon>Metazoa</taxon>
        <taxon>Ecdysozoa</taxon>
        <taxon>Arthropoda</taxon>
        <taxon>Crustacea</taxon>
        <taxon>Branchiopoda</taxon>
        <taxon>Anostraca</taxon>
        <taxon>Artemiidae</taxon>
        <taxon>Artemia</taxon>
    </lineage>
</organism>
<evidence type="ECO:0000256" key="13">
    <source>
        <dbReference type="ARBA" id="ARBA00023136"/>
    </source>
</evidence>
<evidence type="ECO:0000256" key="14">
    <source>
        <dbReference type="ARBA" id="ARBA00023209"/>
    </source>
</evidence>
<keyword evidence="22" id="KW-1185">Reference proteome</keyword>
<dbReference type="InterPro" id="IPR048254">
    <property type="entry name" value="CDP_ALCOHOL_P_TRANSF_CS"/>
</dbReference>
<dbReference type="GO" id="GO:0006661">
    <property type="term" value="P:phosphatidylinositol biosynthetic process"/>
    <property type="evidence" value="ECO:0007669"/>
    <property type="project" value="TreeGrafter"/>
</dbReference>
<comment type="cofactor">
    <cofactor evidence="1">
        <name>Mn(2+)</name>
        <dbReference type="ChEBI" id="CHEBI:29035"/>
    </cofactor>
</comment>
<protein>
    <recommendedName>
        <fullName evidence="17">CDP-diacylglycerol--inositol 3-phosphatidyltransferase</fullName>
        <ecNumber evidence="5">2.7.8.11</ecNumber>
    </recommendedName>
    <alternativeName>
        <fullName evidence="18">Phosphatidylinositol synthase</fullName>
    </alternativeName>
</protein>
<name>A0AA88KT77_ARTSF</name>
<dbReference type="InterPro" id="IPR000462">
    <property type="entry name" value="CDP-OH_P_trans"/>
</dbReference>
<comment type="subcellular location">
    <subcellularLocation>
        <location evidence="3">Membrane</location>
        <topology evidence="3">Multi-pass membrane protein</topology>
    </subcellularLocation>
</comment>
<reference evidence="21" key="1">
    <citation type="submission" date="2023-07" db="EMBL/GenBank/DDBJ databases">
        <title>Chromosome-level genome assembly of Artemia franciscana.</title>
        <authorList>
            <person name="Jo E."/>
        </authorList>
    </citation>
    <scope>NUCLEOTIDE SEQUENCE</scope>
    <source>
        <tissue evidence="21">Whole body</tissue>
    </source>
</reference>
<keyword evidence="11 20" id="KW-1133">Transmembrane helix</keyword>
<evidence type="ECO:0000256" key="8">
    <source>
        <dbReference type="ARBA" id="ARBA00022692"/>
    </source>
</evidence>
<feature type="transmembrane region" description="Helical" evidence="20">
    <location>
        <begin position="172"/>
        <end position="199"/>
    </location>
</feature>
<evidence type="ECO:0000256" key="17">
    <source>
        <dbReference type="ARBA" id="ARBA00070582"/>
    </source>
</evidence>
<dbReference type="AlphaFoldDB" id="A0AA88KT77"/>
<comment type="similarity">
    <text evidence="4 19">Belongs to the CDP-alcohol phosphatidyltransferase class-I family.</text>
</comment>
<dbReference type="PANTHER" id="PTHR15362:SF4">
    <property type="entry name" value="CDP-DIACYLGLYCEROL--INOSITOL 3-PHOSPHATIDYLTRANSFERASE"/>
    <property type="match status" value="1"/>
</dbReference>